<dbReference type="AlphaFoldDB" id="A0A9P9BTC4"/>
<comment type="caution">
    <text evidence="4">The sequence shown here is derived from an EMBL/GenBank/DDBJ whole genome shotgun (WGS) entry which is preliminary data.</text>
</comment>
<feature type="domain" description="Sulfatase N-terminal" evidence="3">
    <location>
        <begin position="13"/>
        <end position="299"/>
    </location>
</feature>
<accession>A0A9P9BTC4</accession>
<dbReference type="InterPro" id="IPR050738">
    <property type="entry name" value="Sulfatase"/>
</dbReference>
<dbReference type="Gene3D" id="3.40.720.10">
    <property type="entry name" value="Alkaline Phosphatase, subunit A"/>
    <property type="match status" value="1"/>
</dbReference>
<dbReference type="InterPro" id="IPR000917">
    <property type="entry name" value="Sulfatase_N"/>
</dbReference>
<dbReference type="GeneID" id="70191358"/>
<dbReference type="GO" id="GO:0004065">
    <property type="term" value="F:arylsulfatase activity"/>
    <property type="evidence" value="ECO:0007669"/>
    <property type="project" value="TreeGrafter"/>
</dbReference>
<organism evidence="4 5">
    <name type="scientific">Microdochium trichocladiopsis</name>
    <dbReference type="NCBI Taxonomy" id="1682393"/>
    <lineage>
        <taxon>Eukaryota</taxon>
        <taxon>Fungi</taxon>
        <taxon>Dikarya</taxon>
        <taxon>Ascomycota</taxon>
        <taxon>Pezizomycotina</taxon>
        <taxon>Sordariomycetes</taxon>
        <taxon>Xylariomycetidae</taxon>
        <taxon>Xylariales</taxon>
        <taxon>Microdochiaceae</taxon>
        <taxon>Microdochium</taxon>
    </lineage>
</organism>
<evidence type="ECO:0000256" key="1">
    <source>
        <dbReference type="ARBA" id="ARBA00008779"/>
    </source>
</evidence>
<sequence length="581" mass="64501">MSSQQDAPDASPRNIVQIIADDLGLMLGCYGTRAIQTPNIDKLAAEGTCFTHAFASTASCSGSRSTIYTGLHTHQNGQYGLNHGRNHFQTHDHIETLPRIFASLGYQTGIIAKVHVGPRSVYPWDWFSPSDSRDVAANATEAGRFFDHARETKRPFHLTVGFRDPHRDTTRGGFGNDDGDVAHIPVPDYQLQDVEIPDFISDVPALRAELVEYYKSITRMDHGVGLIMRELASRGLDQNTLVLFLSDNGAPFVNSKTTLYDAGVRLPLIVRQPGSTAQGVVNPNMVSFLDILPTCIDWATSSSPASSAGAPETTSTSLSPPRLGRSFLCILAADKELPAEQWPQQYVFGSHTFHEIQNYWPTRFMRTRRFKYHRNIAWKLDFPFGTDLYGSLSWEGLRNSGAAVVTETGDSEEQETDTPEVMIGRRRLSRYIHRGPEELFDLVADPHEVENLAARPKHRATLAAMRQAVEDWQYLTDDVWLMKDGASAISSARYQQQGLKLRDRFDFDPKHPVVALVDMLILEIFAPVLCGVAWILVAAQLTSSGENTCDDNDPSSYCNVMFSGPSMMAGVKAADTSSLRW</sequence>
<dbReference type="PANTHER" id="PTHR42693">
    <property type="entry name" value="ARYLSULFATASE FAMILY MEMBER"/>
    <property type="match status" value="1"/>
</dbReference>
<dbReference type="PANTHER" id="PTHR42693:SF53">
    <property type="entry name" value="ENDO-4-O-SULFATASE"/>
    <property type="match status" value="1"/>
</dbReference>
<dbReference type="EMBL" id="JAGTJQ010000003">
    <property type="protein sequence ID" value="KAH7035805.1"/>
    <property type="molecule type" value="Genomic_DNA"/>
</dbReference>
<dbReference type="RefSeq" id="XP_046015898.1">
    <property type="nucleotide sequence ID" value="XM_046161812.1"/>
</dbReference>
<evidence type="ECO:0000259" key="3">
    <source>
        <dbReference type="Pfam" id="PF00884"/>
    </source>
</evidence>
<evidence type="ECO:0000313" key="4">
    <source>
        <dbReference type="EMBL" id="KAH7035805.1"/>
    </source>
</evidence>
<reference evidence="4" key="1">
    <citation type="journal article" date="2021" name="Nat. Commun.">
        <title>Genetic determinants of endophytism in the Arabidopsis root mycobiome.</title>
        <authorList>
            <person name="Mesny F."/>
            <person name="Miyauchi S."/>
            <person name="Thiergart T."/>
            <person name="Pickel B."/>
            <person name="Atanasova L."/>
            <person name="Karlsson M."/>
            <person name="Huettel B."/>
            <person name="Barry K.W."/>
            <person name="Haridas S."/>
            <person name="Chen C."/>
            <person name="Bauer D."/>
            <person name="Andreopoulos W."/>
            <person name="Pangilinan J."/>
            <person name="LaButti K."/>
            <person name="Riley R."/>
            <person name="Lipzen A."/>
            <person name="Clum A."/>
            <person name="Drula E."/>
            <person name="Henrissat B."/>
            <person name="Kohler A."/>
            <person name="Grigoriev I.V."/>
            <person name="Martin F.M."/>
            <person name="Hacquard S."/>
        </authorList>
    </citation>
    <scope>NUCLEOTIDE SEQUENCE</scope>
    <source>
        <strain evidence="4">MPI-CAGE-CH-0230</strain>
    </source>
</reference>
<keyword evidence="5" id="KW-1185">Reference proteome</keyword>
<dbReference type="InterPro" id="IPR017850">
    <property type="entry name" value="Alkaline_phosphatase_core_sf"/>
</dbReference>
<evidence type="ECO:0000313" key="5">
    <source>
        <dbReference type="Proteomes" id="UP000756346"/>
    </source>
</evidence>
<keyword evidence="2" id="KW-0378">Hydrolase</keyword>
<protein>
    <submittedName>
        <fullName evidence="4">Alkaline-phosphatase-like protein</fullName>
    </submittedName>
</protein>
<comment type="similarity">
    <text evidence="1">Belongs to the sulfatase family.</text>
</comment>
<dbReference type="CDD" id="cd16027">
    <property type="entry name" value="SGSH"/>
    <property type="match status" value="1"/>
</dbReference>
<gene>
    <name evidence="4" type="ORF">B0I36DRAFT_406436</name>
</gene>
<name>A0A9P9BTC4_9PEZI</name>
<evidence type="ECO:0000256" key="2">
    <source>
        <dbReference type="ARBA" id="ARBA00022801"/>
    </source>
</evidence>
<dbReference type="Pfam" id="PF00884">
    <property type="entry name" value="Sulfatase"/>
    <property type="match status" value="1"/>
</dbReference>
<dbReference type="Proteomes" id="UP000756346">
    <property type="component" value="Unassembled WGS sequence"/>
</dbReference>
<proteinExistence type="inferred from homology"/>
<dbReference type="SUPFAM" id="SSF53649">
    <property type="entry name" value="Alkaline phosphatase-like"/>
    <property type="match status" value="1"/>
</dbReference>
<dbReference type="OrthoDB" id="103349at2759"/>